<dbReference type="Proteomes" id="UP001327219">
    <property type="component" value="Chromosome"/>
</dbReference>
<reference evidence="3 4" key="1">
    <citation type="submission" date="2022-11" db="EMBL/GenBank/DDBJ databases">
        <title>Host association and intracellularity evolved multiple times independently in the Rickettsiales.</title>
        <authorList>
            <person name="Castelli M."/>
            <person name="Nardi T."/>
            <person name="Gammuto L."/>
            <person name="Bellinzona G."/>
            <person name="Sabaneyeva E."/>
            <person name="Potekhin A."/>
            <person name="Serra V."/>
            <person name="Petroni G."/>
            <person name="Sassera D."/>
        </authorList>
    </citation>
    <scope>NUCLEOTIDE SEQUENCE [LARGE SCALE GENOMIC DNA]</scope>
    <source>
        <strain evidence="3 4">NDG2</strain>
    </source>
</reference>
<comment type="similarity">
    <text evidence="1">Belongs to the aspartate/glutamate racemases family.</text>
</comment>
<evidence type="ECO:0000313" key="4">
    <source>
        <dbReference type="Proteomes" id="UP001327219"/>
    </source>
</evidence>
<sequence>MKPTIGIIGGCGPLATVDIEYKILKATKYLLPLVDQDYFNLLTYNYTQFHDRNDAINTGSQEEILINDYLRCAKSLAAVGIDILLIACQTAHTYLHKIQEVINIPIVDIVYETTLHISSLFPKISKVGILSTEATQKKQLYQTALNHYGIEAISVPPALQKKLMQAIYVMKTGISLAAEPMELNNQHFGSISEEKRYKIKKHPYRNILLNKSGSVAIR</sequence>
<name>A0ABZ0UNP8_9RICK</name>
<evidence type="ECO:0000313" key="3">
    <source>
        <dbReference type="EMBL" id="WPX96599.1"/>
    </source>
</evidence>
<dbReference type="Pfam" id="PF01177">
    <property type="entry name" value="Asp_Glu_race"/>
    <property type="match status" value="1"/>
</dbReference>
<dbReference type="EMBL" id="CP110820">
    <property type="protein sequence ID" value="WPX96599.1"/>
    <property type="molecule type" value="Genomic_DNA"/>
</dbReference>
<keyword evidence="2" id="KW-0413">Isomerase</keyword>
<dbReference type="InterPro" id="IPR015942">
    <property type="entry name" value="Asp/Glu/hydantoin_racemase"/>
</dbReference>
<evidence type="ECO:0000256" key="2">
    <source>
        <dbReference type="ARBA" id="ARBA00023235"/>
    </source>
</evidence>
<dbReference type="InterPro" id="IPR004380">
    <property type="entry name" value="Asp_race"/>
</dbReference>
<accession>A0ABZ0UNP8</accession>
<keyword evidence="4" id="KW-1185">Reference proteome</keyword>
<gene>
    <name evidence="3" type="ORF">Bandiella_00716</name>
</gene>
<dbReference type="PANTHER" id="PTHR21198:SF7">
    <property type="entry name" value="ASPARTATE-GLUTAMATE RACEMASE FAMILY"/>
    <property type="match status" value="1"/>
</dbReference>
<dbReference type="PANTHER" id="PTHR21198">
    <property type="entry name" value="GLUTAMATE RACEMASE"/>
    <property type="match status" value="1"/>
</dbReference>
<proteinExistence type="inferred from homology"/>
<protein>
    <submittedName>
        <fullName evidence="3">Aspartate racemase N-terminal domain protein</fullName>
    </submittedName>
</protein>
<dbReference type="RefSeq" id="WP_323733393.1">
    <property type="nucleotide sequence ID" value="NZ_CP110820.1"/>
</dbReference>
<dbReference type="Gene3D" id="3.40.50.1860">
    <property type="match status" value="2"/>
</dbReference>
<dbReference type="InterPro" id="IPR001920">
    <property type="entry name" value="Asp/Glu_race"/>
</dbReference>
<dbReference type="SUPFAM" id="SSF53681">
    <property type="entry name" value="Aspartate/glutamate racemase"/>
    <property type="match status" value="2"/>
</dbReference>
<dbReference type="NCBIfam" id="TIGR00035">
    <property type="entry name" value="asp_race"/>
    <property type="match status" value="1"/>
</dbReference>
<organism evidence="3 4">
    <name type="scientific">Candidatus Bandiella euplotis</name>
    <dbReference type="NCBI Taxonomy" id="1664265"/>
    <lineage>
        <taxon>Bacteria</taxon>
        <taxon>Pseudomonadati</taxon>
        <taxon>Pseudomonadota</taxon>
        <taxon>Alphaproteobacteria</taxon>
        <taxon>Rickettsiales</taxon>
        <taxon>Candidatus Midichloriaceae</taxon>
        <taxon>Candidatus Bandiella</taxon>
    </lineage>
</organism>
<evidence type="ECO:0000256" key="1">
    <source>
        <dbReference type="ARBA" id="ARBA00007847"/>
    </source>
</evidence>